<keyword evidence="1" id="KW-1133">Transmembrane helix</keyword>
<sequence>MNSTTNGATDLAESVDAALKEHEKAKDTLLELAAPSPGVLAAEVAALREQVESLVARRTAAARLRPAADQAEALVRHAGITIRDQPLAALCTAFFGSITLGLLLRG</sequence>
<evidence type="ECO:0000256" key="1">
    <source>
        <dbReference type="SAM" id="Phobius"/>
    </source>
</evidence>
<organism evidence="2 3">
    <name type="scientific">Neoroseomonas terrae</name>
    <dbReference type="NCBI Taxonomy" id="424799"/>
    <lineage>
        <taxon>Bacteria</taxon>
        <taxon>Pseudomonadati</taxon>
        <taxon>Pseudomonadota</taxon>
        <taxon>Alphaproteobacteria</taxon>
        <taxon>Acetobacterales</taxon>
        <taxon>Acetobacteraceae</taxon>
        <taxon>Neoroseomonas</taxon>
    </lineage>
</organism>
<dbReference type="EMBL" id="JAAEDI010000009">
    <property type="protein sequence ID" value="MBR0649959.1"/>
    <property type="molecule type" value="Genomic_DNA"/>
</dbReference>
<protein>
    <recommendedName>
        <fullName evidence="4">DUF3618 domain-containing protein</fullName>
    </recommendedName>
</protein>
<dbReference type="Proteomes" id="UP000698752">
    <property type="component" value="Unassembled WGS sequence"/>
</dbReference>
<dbReference type="RefSeq" id="WP_211868326.1">
    <property type="nucleotide sequence ID" value="NZ_JAAEDI010000009.1"/>
</dbReference>
<gene>
    <name evidence="2" type="ORF">GXW78_09815</name>
</gene>
<reference evidence="3" key="1">
    <citation type="journal article" date="2021" name="Syst. Appl. Microbiol.">
        <title>Roseomonas hellenica sp. nov., isolated from roots of wild-growing Alkanna tinctoria.</title>
        <authorList>
            <person name="Rat A."/>
            <person name="Naranjo H.D."/>
            <person name="Lebbe L."/>
            <person name="Cnockaert M."/>
            <person name="Krigas N."/>
            <person name="Grigoriadou K."/>
            <person name="Maloupa E."/>
            <person name="Willems A."/>
        </authorList>
    </citation>
    <scope>NUCLEOTIDE SEQUENCE [LARGE SCALE GENOMIC DNA]</scope>
    <source>
        <strain evidence="3">LMG 31159</strain>
    </source>
</reference>
<evidence type="ECO:0000313" key="3">
    <source>
        <dbReference type="Proteomes" id="UP000698752"/>
    </source>
</evidence>
<proteinExistence type="predicted"/>
<accession>A0ABS5EG11</accession>
<feature type="transmembrane region" description="Helical" evidence="1">
    <location>
        <begin position="86"/>
        <end position="104"/>
    </location>
</feature>
<keyword evidence="1" id="KW-0812">Transmembrane</keyword>
<evidence type="ECO:0008006" key="4">
    <source>
        <dbReference type="Google" id="ProtNLM"/>
    </source>
</evidence>
<keyword evidence="3" id="KW-1185">Reference proteome</keyword>
<evidence type="ECO:0000313" key="2">
    <source>
        <dbReference type="EMBL" id="MBR0649959.1"/>
    </source>
</evidence>
<name>A0ABS5EG11_9PROT</name>
<comment type="caution">
    <text evidence="2">The sequence shown here is derived from an EMBL/GenBank/DDBJ whole genome shotgun (WGS) entry which is preliminary data.</text>
</comment>
<keyword evidence="1" id="KW-0472">Membrane</keyword>